<proteinExistence type="predicted"/>
<comment type="caution">
    <text evidence="2">The sequence shown here is derived from an EMBL/GenBank/DDBJ whole genome shotgun (WGS) entry which is preliminary data.</text>
</comment>
<accession>A0ABR0G1C7</accession>
<feature type="region of interest" description="Disordered" evidence="1">
    <location>
        <begin position="397"/>
        <end position="419"/>
    </location>
</feature>
<protein>
    <recommendedName>
        <fullName evidence="4">F-box domain-containing protein</fullName>
    </recommendedName>
</protein>
<sequence>MTCASSHNIPRRRPLTLTPIKVKGRGRKPKWQPPNPAQLRSLMEERRRKREEENGHDNVDAISSRSAKRSKQSFPPKSMLESLPPEMLWPIAVRSQNLHLLRVSKFLRGLLSDRSFELEMAVAAFGPTWDMYFGRPRSTIGSPPEPEQFPGDPKFQGNVLAARLMHDTRYMNVDFILKAQQVWCRQERTERHMEKAACVLWKPPTQVQPKQEGSEANEDQRAEEKQEIGYREREVEKIRERFDEDWQEFCDACPFNNTTKLEYESGTNTQGPKGGYLDLHPLTPIPDRFLKGPFDLESVKLLFWLVRGGARILPEHNWEATKHGFEQIMNMESRLGIYVLILFDILGVFNKEHWPPFLLDEKMKRVKETRRVEMSAQSWKYRLSILAHRMFLSRQEQEENSRLGRDSLNSERRDRGPRR</sequence>
<feature type="compositionally biased region" description="Basic and acidic residues" evidence="1">
    <location>
        <begin position="218"/>
        <end position="228"/>
    </location>
</feature>
<organism evidence="2 3">
    <name type="scientific">Podospora bellae-mahoneyi</name>
    <dbReference type="NCBI Taxonomy" id="2093777"/>
    <lineage>
        <taxon>Eukaryota</taxon>
        <taxon>Fungi</taxon>
        <taxon>Dikarya</taxon>
        <taxon>Ascomycota</taxon>
        <taxon>Pezizomycotina</taxon>
        <taxon>Sordariomycetes</taxon>
        <taxon>Sordariomycetidae</taxon>
        <taxon>Sordariales</taxon>
        <taxon>Podosporaceae</taxon>
        <taxon>Podospora</taxon>
    </lineage>
</organism>
<name>A0ABR0G1C7_9PEZI</name>
<evidence type="ECO:0008006" key="4">
    <source>
        <dbReference type="Google" id="ProtNLM"/>
    </source>
</evidence>
<feature type="compositionally biased region" description="Basic and acidic residues" evidence="1">
    <location>
        <begin position="42"/>
        <end position="59"/>
    </location>
</feature>
<evidence type="ECO:0000256" key="1">
    <source>
        <dbReference type="SAM" id="MobiDB-lite"/>
    </source>
</evidence>
<feature type="region of interest" description="Disordered" evidence="1">
    <location>
        <begin position="204"/>
        <end position="228"/>
    </location>
</feature>
<gene>
    <name evidence="2" type="ORF">QC761_119770</name>
</gene>
<evidence type="ECO:0000313" key="3">
    <source>
        <dbReference type="Proteomes" id="UP001322138"/>
    </source>
</evidence>
<feature type="region of interest" description="Disordered" evidence="1">
    <location>
        <begin position="1"/>
        <end position="79"/>
    </location>
</feature>
<dbReference type="EMBL" id="JAFFGZ010000001">
    <property type="protein sequence ID" value="KAK4649529.1"/>
    <property type="molecule type" value="Genomic_DNA"/>
</dbReference>
<evidence type="ECO:0000313" key="2">
    <source>
        <dbReference type="EMBL" id="KAK4649529.1"/>
    </source>
</evidence>
<reference evidence="2 3" key="1">
    <citation type="journal article" date="2023" name="bioRxiv">
        <title>High-quality genome assemblies of four members of thePodospora anserinaspecies complex.</title>
        <authorList>
            <person name="Ament-Velasquez S.L."/>
            <person name="Vogan A.A."/>
            <person name="Wallerman O."/>
            <person name="Hartmann F."/>
            <person name="Gautier V."/>
            <person name="Silar P."/>
            <person name="Giraud T."/>
            <person name="Johannesson H."/>
        </authorList>
    </citation>
    <scope>NUCLEOTIDE SEQUENCE [LARGE SCALE GENOMIC DNA]</scope>
    <source>
        <strain evidence="2 3">CBS 112042</strain>
    </source>
</reference>
<keyword evidence="3" id="KW-1185">Reference proteome</keyword>
<dbReference type="GeneID" id="87894741"/>
<dbReference type="RefSeq" id="XP_062738504.1">
    <property type="nucleotide sequence ID" value="XM_062875259.1"/>
</dbReference>
<dbReference type="Proteomes" id="UP001322138">
    <property type="component" value="Unassembled WGS sequence"/>
</dbReference>